<gene>
    <name evidence="1" type="ORF">PoB_007553300</name>
</gene>
<sequence length="77" mass="8372">MISGFQALRQTRAPKRAFESAIEESLYFSNGSQIHCAIHGPMQDANGIMASHTTSGSTGHLLSWMRVQTCHRSPGLA</sequence>
<name>A0AAV4DY60_9GAST</name>
<evidence type="ECO:0000313" key="1">
    <source>
        <dbReference type="EMBL" id="GFO49028.1"/>
    </source>
</evidence>
<reference evidence="1 2" key="1">
    <citation type="journal article" date="2021" name="Elife">
        <title>Chloroplast acquisition without the gene transfer in kleptoplastic sea slugs, Plakobranchus ocellatus.</title>
        <authorList>
            <person name="Maeda T."/>
            <person name="Takahashi S."/>
            <person name="Yoshida T."/>
            <person name="Shimamura S."/>
            <person name="Takaki Y."/>
            <person name="Nagai Y."/>
            <person name="Toyoda A."/>
            <person name="Suzuki Y."/>
            <person name="Arimoto A."/>
            <person name="Ishii H."/>
            <person name="Satoh N."/>
            <person name="Nishiyama T."/>
            <person name="Hasebe M."/>
            <person name="Maruyama T."/>
            <person name="Minagawa J."/>
            <person name="Obokata J."/>
            <person name="Shigenobu S."/>
        </authorList>
    </citation>
    <scope>NUCLEOTIDE SEQUENCE [LARGE SCALE GENOMIC DNA]</scope>
</reference>
<keyword evidence="2" id="KW-1185">Reference proteome</keyword>
<dbReference type="AlphaFoldDB" id="A0AAV4DY60"/>
<comment type="caution">
    <text evidence="1">The sequence shown here is derived from an EMBL/GenBank/DDBJ whole genome shotgun (WGS) entry which is preliminary data.</text>
</comment>
<accession>A0AAV4DY60</accession>
<evidence type="ECO:0000313" key="2">
    <source>
        <dbReference type="Proteomes" id="UP000735302"/>
    </source>
</evidence>
<proteinExistence type="predicted"/>
<dbReference type="Proteomes" id="UP000735302">
    <property type="component" value="Unassembled WGS sequence"/>
</dbReference>
<protein>
    <submittedName>
        <fullName evidence="1">Uncharacterized protein</fullName>
    </submittedName>
</protein>
<organism evidence="1 2">
    <name type="scientific">Plakobranchus ocellatus</name>
    <dbReference type="NCBI Taxonomy" id="259542"/>
    <lineage>
        <taxon>Eukaryota</taxon>
        <taxon>Metazoa</taxon>
        <taxon>Spiralia</taxon>
        <taxon>Lophotrochozoa</taxon>
        <taxon>Mollusca</taxon>
        <taxon>Gastropoda</taxon>
        <taxon>Heterobranchia</taxon>
        <taxon>Euthyneura</taxon>
        <taxon>Panpulmonata</taxon>
        <taxon>Sacoglossa</taxon>
        <taxon>Placobranchoidea</taxon>
        <taxon>Plakobranchidae</taxon>
        <taxon>Plakobranchus</taxon>
    </lineage>
</organism>
<dbReference type="EMBL" id="BLXT01008455">
    <property type="protein sequence ID" value="GFO49028.1"/>
    <property type="molecule type" value="Genomic_DNA"/>
</dbReference>